<protein>
    <submittedName>
        <fullName evidence="5">Uncharacterized protein</fullName>
    </submittedName>
</protein>
<keyword evidence="1" id="KW-0479">Metal-binding</keyword>
<dbReference type="GO" id="GO:0008270">
    <property type="term" value="F:zinc ion binding"/>
    <property type="evidence" value="ECO:0007669"/>
    <property type="project" value="UniProtKB-KW"/>
</dbReference>
<dbReference type="AlphaFoldDB" id="W7HMT1"/>
<evidence type="ECO:0000313" key="5">
    <source>
        <dbReference type="EMBL" id="EWC44419.1"/>
    </source>
</evidence>
<evidence type="ECO:0000313" key="6">
    <source>
        <dbReference type="Proteomes" id="UP000024837"/>
    </source>
</evidence>
<dbReference type="CDD" id="cd02249">
    <property type="entry name" value="ZZ"/>
    <property type="match status" value="1"/>
</dbReference>
<sequence>MTETASSTDFRHETSGSRDYAAVSTNLKLENSHIECISQGEGNENALVRGGGAYPNSGNPNAITWYETQAKEPEYEYKYQLQDDSAPVELEPAETDIAGGDVDFVRFVCDNCSREIELDQPRIHCNDCTGYDSCADCHLSGRMSGTHTFAHRFQIIQPERQPTREAMQYNDSQKEFVPPAVSVLRDATKSLRPVLPKSEVGVKTRATMRSDNSAPEPVQFASMDRKDQGPHWSITPSTSPVASSSPTPKRAWTWLGRSEGRKFSGQAVNLFTTIFDYVDNMYEPFGAGELSPEKFLHARCFWLDPKQKRELFSQAYKGEGSSGLANS</sequence>
<dbReference type="InterPro" id="IPR043145">
    <property type="entry name" value="Znf_ZZ_sf"/>
</dbReference>
<reference evidence="5 6" key="1">
    <citation type="submission" date="2013-05" db="EMBL/GenBank/DDBJ databases">
        <title>Drechslerella stenobrocha genome reveals carnivorous origination and mechanical trapping mechanism of predatory fungi.</title>
        <authorList>
            <person name="Liu X."/>
            <person name="Zhang W."/>
            <person name="Liu K."/>
        </authorList>
    </citation>
    <scope>NUCLEOTIDE SEQUENCE [LARGE SCALE GENOMIC DNA]</scope>
    <source>
        <strain evidence="5 6">248</strain>
    </source>
</reference>
<dbReference type="Gene3D" id="3.30.60.90">
    <property type="match status" value="1"/>
</dbReference>
<dbReference type="EMBL" id="KI966442">
    <property type="protein sequence ID" value="EWC44419.1"/>
    <property type="molecule type" value="Genomic_DNA"/>
</dbReference>
<name>W7HMT1_9PEZI</name>
<dbReference type="OrthoDB" id="4382739at2759"/>
<organism evidence="5 6">
    <name type="scientific">Drechslerella stenobrocha 248</name>
    <dbReference type="NCBI Taxonomy" id="1043628"/>
    <lineage>
        <taxon>Eukaryota</taxon>
        <taxon>Fungi</taxon>
        <taxon>Dikarya</taxon>
        <taxon>Ascomycota</taxon>
        <taxon>Pezizomycotina</taxon>
        <taxon>Orbiliomycetes</taxon>
        <taxon>Orbiliales</taxon>
        <taxon>Orbiliaceae</taxon>
        <taxon>Drechslerella</taxon>
    </lineage>
</organism>
<gene>
    <name evidence="5" type="ORF">DRE_06787</name>
</gene>
<dbReference type="SUPFAM" id="SSF57850">
    <property type="entry name" value="RING/U-box"/>
    <property type="match status" value="1"/>
</dbReference>
<accession>W7HMT1</accession>
<evidence type="ECO:0000256" key="1">
    <source>
        <dbReference type="ARBA" id="ARBA00022723"/>
    </source>
</evidence>
<keyword evidence="2" id="KW-0863">Zinc-finger</keyword>
<keyword evidence="6" id="KW-1185">Reference proteome</keyword>
<dbReference type="HOGENOM" id="CLU_849993_0_0_1"/>
<evidence type="ECO:0000256" key="4">
    <source>
        <dbReference type="SAM" id="MobiDB-lite"/>
    </source>
</evidence>
<evidence type="ECO:0000256" key="2">
    <source>
        <dbReference type="ARBA" id="ARBA00022771"/>
    </source>
</evidence>
<feature type="compositionally biased region" description="Low complexity" evidence="4">
    <location>
        <begin position="233"/>
        <end position="248"/>
    </location>
</feature>
<feature type="region of interest" description="Disordered" evidence="4">
    <location>
        <begin position="222"/>
        <end position="249"/>
    </location>
</feature>
<evidence type="ECO:0000256" key="3">
    <source>
        <dbReference type="ARBA" id="ARBA00022833"/>
    </source>
</evidence>
<dbReference type="Proteomes" id="UP000024837">
    <property type="component" value="Unassembled WGS sequence"/>
</dbReference>
<keyword evidence="3" id="KW-0862">Zinc</keyword>
<proteinExistence type="predicted"/>